<feature type="non-terminal residue" evidence="1">
    <location>
        <position position="84"/>
    </location>
</feature>
<evidence type="ECO:0000313" key="1">
    <source>
        <dbReference type="EMBL" id="AAQ94899.1"/>
    </source>
</evidence>
<sequence>SSQRLKIQHSHLALKEDLKAGARFRSEASKRFGISLRANACEEQSQFSTPRKAGKSKFEQLALKPTMIWRERERERNLGKKVSI</sequence>
<dbReference type="EMBL" id="AY380005">
    <property type="protein sequence ID" value="AAQ94899.1"/>
    <property type="molecule type" value="Genomic_DNA"/>
</dbReference>
<reference evidence="1" key="1">
    <citation type="submission" date="2003-08" db="EMBL/GenBank/DDBJ databases">
        <title>Comparative Genomics of Helicobacter pylori in Irish Isolates.</title>
        <authorList>
            <person name="Ahmed N."/>
            <person name="Jyothirmayee C.S."/>
            <person name="Kauser F."/>
            <person name="Carroll I.M."/>
            <person name="Khan A.A."/>
            <person name="Habibullah C.M."/>
        </authorList>
    </citation>
    <scope>NUCLEOTIDE SEQUENCE</scope>
    <source>
        <strain evidence="1">Ire 21</strain>
    </source>
</reference>
<proteinExistence type="predicted"/>
<feature type="non-terminal residue" evidence="1">
    <location>
        <position position="1"/>
    </location>
</feature>
<name>Q6U2C2_HELPX</name>
<gene>
    <name evidence="1" type="primary">glmM</name>
</gene>
<dbReference type="AlphaFoldDB" id="Q6U2C2"/>
<accession>Q6U2C2</accession>
<protein>
    <submittedName>
        <fullName evidence="1">Urease subunit C</fullName>
    </submittedName>
</protein>
<organism evidence="1">
    <name type="scientific">Helicobacter pylori</name>
    <name type="common">Campylobacter pylori</name>
    <dbReference type="NCBI Taxonomy" id="210"/>
    <lineage>
        <taxon>Bacteria</taxon>
        <taxon>Pseudomonadati</taxon>
        <taxon>Campylobacterota</taxon>
        <taxon>Epsilonproteobacteria</taxon>
        <taxon>Campylobacterales</taxon>
        <taxon>Helicobacteraceae</taxon>
        <taxon>Helicobacter</taxon>
    </lineage>
</organism>